<dbReference type="Pfam" id="PF08239">
    <property type="entry name" value="SH3_3"/>
    <property type="match status" value="1"/>
</dbReference>
<dbReference type="SMART" id="SM00287">
    <property type="entry name" value="SH3b"/>
    <property type="match status" value="1"/>
</dbReference>
<dbReference type="InterPro" id="IPR001579">
    <property type="entry name" value="Glyco_hydro_18_chit_AS"/>
</dbReference>
<evidence type="ECO:0000256" key="3">
    <source>
        <dbReference type="RuleBase" id="RU000489"/>
    </source>
</evidence>
<comment type="similarity">
    <text evidence="4">Belongs to the glycosyl hydrolase 18 family.</text>
</comment>
<dbReference type="GO" id="GO:0005975">
    <property type="term" value="P:carbohydrate metabolic process"/>
    <property type="evidence" value="ECO:0007669"/>
    <property type="project" value="InterPro"/>
</dbReference>
<dbReference type="AlphaFoldDB" id="A0A1M5S1R6"/>
<dbReference type="Gene3D" id="3.20.20.80">
    <property type="entry name" value="Glycosidases"/>
    <property type="match status" value="1"/>
</dbReference>
<name>A0A1M5S1R6_9FIRM</name>
<dbReference type="Pfam" id="PF00704">
    <property type="entry name" value="Glyco_hydro_18"/>
    <property type="match status" value="1"/>
</dbReference>
<evidence type="ECO:0000313" key="8">
    <source>
        <dbReference type="Proteomes" id="UP000183967"/>
    </source>
</evidence>
<dbReference type="OrthoDB" id="9775889at2"/>
<dbReference type="SMART" id="SM00636">
    <property type="entry name" value="Glyco_18"/>
    <property type="match status" value="1"/>
</dbReference>
<dbReference type="Proteomes" id="UP000183967">
    <property type="component" value="Unassembled WGS sequence"/>
</dbReference>
<dbReference type="PANTHER" id="PTHR46066:SF2">
    <property type="entry name" value="CHITINASE DOMAIN-CONTAINING PROTEIN 1"/>
    <property type="match status" value="1"/>
</dbReference>
<evidence type="ECO:0000256" key="4">
    <source>
        <dbReference type="RuleBase" id="RU004453"/>
    </source>
</evidence>
<evidence type="ECO:0000256" key="1">
    <source>
        <dbReference type="ARBA" id="ARBA00022801"/>
    </source>
</evidence>
<dbReference type="GO" id="GO:0004553">
    <property type="term" value="F:hydrolase activity, hydrolyzing O-glycosyl compounds"/>
    <property type="evidence" value="ECO:0007669"/>
    <property type="project" value="InterPro"/>
</dbReference>
<keyword evidence="1 3" id="KW-0378">Hydrolase</keyword>
<sequence>MLKKGIIFVFIVTIMTLLSVLGLLYFKPYEHQNIASDYVQNRVNIVIEDIALKSDYSIIDNDKIYIPVEIIKKYLNSDIVLDKADNRLYLEIRNPVFKLETEKLDNMIRDGIKLNFLTVNIDDKQYLNIRGLEKIFDIDVNYIKETNTLIIDRIKKTIKLGEIKSNAYLRPKKSSFSFVMDKLHTGDKVVVFEECGKWYKVRTQKGYIGYVLNKVIDVKTEEVDINRKINNVRRNVKVNGKINLVWDYVYKYSKDLSKENKIEGLNVISPTWFSINSNGYIINNGDFDYVNQAHKKGYKVWALIDNQFNRDLTRQFLKSKQMQENLIKQLAVYSSIYDLDGINIDFENVYYEDKDKLTEFVRRLTDTLKQQNIIISMDMTVPSTNPNWSKFYDRKKLGKILDYCIVMTYDEHWATSPKSGSVASIRWVMKGIENSLKYIPKEKLIMGLPFYTRQWEEYKDSRGKIKVKSKVLTMKDVERIIKENNLEVIWLEDVGQYYTEYFKEGKKYRIWIEDDKSIELKAKLIYRYNLAGIASWRKGFEKESIWAVLNNIVEANNKDISLSIVKFNGLN</sequence>
<evidence type="ECO:0000256" key="2">
    <source>
        <dbReference type="ARBA" id="ARBA00023295"/>
    </source>
</evidence>
<keyword evidence="5" id="KW-0812">Transmembrane</keyword>
<keyword evidence="5" id="KW-1133">Transmembrane helix</keyword>
<dbReference type="Gene3D" id="3.10.50.10">
    <property type="match status" value="1"/>
</dbReference>
<dbReference type="EMBL" id="FQXO01000009">
    <property type="protein sequence ID" value="SHH31973.1"/>
    <property type="molecule type" value="Genomic_DNA"/>
</dbReference>
<evidence type="ECO:0000313" key="7">
    <source>
        <dbReference type="EMBL" id="SHH31973.1"/>
    </source>
</evidence>
<feature type="domain" description="GH18" evidence="6">
    <location>
        <begin position="240"/>
        <end position="556"/>
    </location>
</feature>
<keyword evidence="5" id="KW-0472">Membrane</keyword>
<dbReference type="InterPro" id="IPR017853">
    <property type="entry name" value="GH"/>
</dbReference>
<dbReference type="RefSeq" id="WP_073195014.1">
    <property type="nucleotide sequence ID" value="NZ_FQXO01000009.1"/>
</dbReference>
<accession>A0A1M5S1R6</accession>
<dbReference type="InterPro" id="IPR029070">
    <property type="entry name" value="Chitinase_insertion_sf"/>
</dbReference>
<organism evidence="7 8">
    <name type="scientific">Caloranaerobacter azorensis DSM 13643</name>
    <dbReference type="NCBI Taxonomy" id="1121264"/>
    <lineage>
        <taxon>Bacteria</taxon>
        <taxon>Bacillati</taxon>
        <taxon>Bacillota</taxon>
        <taxon>Tissierellia</taxon>
        <taxon>Tissierellales</taxon>
        <taxon>Thermohalobacteraceae</taxon>
        <taxon>Caloranaerobacter</taxon>
    </lineage>
</organism>
<gene>
    <name evidence="7" type="ORF">SAMN02745135_00419</name>
</gene>
<dbReference type="Gene3D" id="2.30.30.40">
    <property type="entry name" value="SH3 Domains"/>
    <property type="match status" value="1"/>
</dbReference>
<feature type="transmembrane region" description="Helical" evidence="5">
    <location>
        <begin position="7"/>
        <end position="26"/>
    </location>
</feature>
<dbReference type="PANTHER" id="PTHR46066">
    <property type="entry name" value="CHITINASE DOMAIN-CONTAINING PROTEIN 1 FAMILY MEMBER"/>
    <property type="match status" value="1"/>
</dbReference>
<dbReference type="PROSITE" id="PS01095">
    <property type="entry name" value="GH18_1"/>
    <property type="match status" value="1"/>
</dbReference>
<dbReference type="InterPro" id="IPR011583">
    <property type="entry name" value="Chitinase_II/V-like_cat"/>
</dbReference>
<dbReference type="SUPFAM" id="SSF51445">
    <property type="entry name" value="(Trans)glycosidases"/>
    <property type="match status" value="1"/>
</dbReference>
<dbReference type="GO" id="GO:0008061">
    <property type="term" value="F:chitin binding"/>
    <property type="evidence" value="ECO:0007669"/>
    <property type="project" value="InterPro"/>
</dbReference>
<keyword evidence="2 3" id="KW-0326">Glycosidase</keyword>
<protein>
    <submittedName>
        <fullName evidence="7">SH3 domain-containing protein</fullName>
    </submittedName>
</protein>
<dbReference type="InterPro" id="IPR001223">
    <property type="entry name" value="Glyco_hydro18_cat"/>
</dbReference>
<dbReference type="InterPro" id="IPR003646">
    <property type="entry name" value="SH3-like_bac-type"/>
</dbReference>
<proteinExistence type="inferred from homology"/>
<evidence type="ECO:0000259" key="6">
    <source>
        <dbReference type="PROSITE" id="PS51910"/>
    </source>
</evidence>
<evidence type="ECO:0000256" key="5">
    <source>
        <dbReference type="SAM" id="Phobius"/>
    </source>
</evidence>
<reference evidence="8" key="1">
    <citation type="submission" date="2016-11" db="EMBL/GenBank/DDBJ databases">
        <authorList>
            <person name="Varghese N."/>
            <person name="Submissions S."/>
        </authorList>
    </citation>
    <scope>NUCLEOTIDE SEQUENCE [LARGE SCALE GENOMIC DNA]</scope>
    <source>
        <strain evidence="8">DSM 13643</strain>
    </source>
</reference>
<keyword evidence="8" id="KW-1185">Reference proteome</keyword>
<dbReference type="PROSITE" id="PS51910">
    <property type="entry name" value="GH18_2"/>
    <property type="match status" value="1"/>
</dbReference>